<dbReference type="AlphaFoldDB" id="A0A397SG50"/>
<comment type="caution">
    <text evidence="1">The sequence shown here is derived from an EMBL/GenBank/DDBJ whole genome shotgun (WGS) entry which is preliminary data.</text>
</comment>
<dbReference type="EMBL" id="QKYT01000487">
    <property type="protein sequence ID" value="RIA84512.1"/>
    <property type="molecule type" value="Genomic_DNA"/>
</dbReference>
<evidence type="ECO:0000313" key="1">
    <source>
        <dbReference type="EMBL" id="RIA84512.1"/>
    </source>
</evidence>
<name>A0A397SG50_9GLOM</name>
<keyword evidence="2" id="KW-1185">Reference proteome</keyword>
<evidence type="ECO:0000313" key="2">
    <source>
        <dbReference type="Proteomes" id="UP000265703"/>
    </source>
</evidence>
<organism evidence="1 2">
    <name type="scientific">Glomus cerebriforme</name>
    <dbReference type="NCBI Taxonomy" id="658196"/>
    <lineage>
        <taxon>Eukaryota</taxon>
        <taxon>Fungi</taxon>
        <taxon>Fungi incertae sedis</taxon>
        <taxon>Mucoromycota</taxon>
        <taxon>Glomeromycotina</taxon>
        <taxon>Glomeromycetes</taxon>
        <taxon>Glomerales</taxon>
        <taxon>Glomeraceae</taxon>
        <taxon>Glomus</taxon>
    </lineage>
</organism>
<accession>A0A397SG50</accession>
<dbReference type="OrthoDB" id="2319161at2759"/>
<dbReference type="Proteomes" id="UP000265703">
    <property type="component" value="Unassembled WGS sequence"/>
</dbReference>
<proteinExistence type="predicted"/>
<reference evidence="1 2" key="1">
    <citation type="submission" date="2018-06" db="EMBL/GenBank/DDBJ databases">
        <title>Comparative genomics reveals the genomic features of Rhizophagus irregularis, R. cerebriforme, R. diaphanum and Gigaspora rosea, and their symbiotic lifestyle signature.</title>
        <authorList>
            <person name="Morin E."/>
            <person name="San Clemente H."/>
            <person name="Chen E.C.H."/>
            <person name="De La Providencia I."/>
            <person name="Hainaut M."/>
            <person name="Kuo A."/>
            <person name="Kohler A."/>
            <person name="Murat C."/>
            <person name="Tang N."/>
            <person name="Roy S."/>
            <person name="Loubradou J."/>
            <person name="Henrissat B."/>
            <person name="Grigoriev I.V."/>
            <person name="Corradi N."/>
            <person name="Roux C."/>
            <person name="Martin F.M."/>
        </authorList>
    </citation>
    <scope>NUCLEOTIDE SEQUENCE [LARGE SCALE GENOMIC DNA]</scope>
    <source>
        <strain evidence="1 2">DAOM 227022</strain>
    </source>
</reference>
<evidence type="ECO:0008006" key="3">
    <source>
        <dbReference type="Google" id="ProtNLM"/>
    </source>
</evidence>
<protein>
    <recommendedName>
        <fullName evidence="3">F-box domain-containing protein</fullName>
    </recommendedName>
</protein>
<gene>
    <name evidence="1" type="ORF">C1645_413003</name>
</gene>
<sequence>MSKLNKDILFLIFEELHNDKTSLHSLILVNRTWCEVAIPILWRDPWRRISGKERSLLEIVVSFLTEESRESMKSQGLNLLIKPDKPPLFKYISFCRYLDLHKLDKVIYTIRNIREESKWSLIRNEIFKLFINKNNRFTHLIIPYLYKYNIQLFPEFEQCFSELESLRCDVKTNQDLIKRLTQVSKSIKRLIVNIRVDNERGIINLIETQTKLEDVRFVFSLIFKSFNDASFYRDCGKALVKHANTIHYLQINNELIPYLSSFINLKSLEIGAQGHNASWYNLENVSLSSLRILKTYNVPSDILAKFIGLNKGLLEIKISGINFEINSKILIQAIYNNCHNVQYIELIINNDDLLELKNLLIKCQYLDGLILDIYDITADEMGWDNLFEILLESAPKNLFKFKFIHRTTIKFNALKNFFDNWKGRPPMLLHFIEMFHLTNKYLDLIEEYKKEGIVKKFFHDKFSNSFNDFEWIEEISLDDF</sequence>